<gene>
    <name evidence="4" type="ORF">A9C11_01675</name>
</gene>
<dbReference type="Gene3D" id="2.180.10.10">
    <property type="entry name" value="RHS repeat-associated core"/>
    <property type="match status" value="4"/>
</dbReference>
<evidence type="ECO:0000256" key="1">
    <source>
        <dbReference type="ARBA" id="ARBA00022737"/>
    </source>
</evidence>
<dbReference type="PANTHER" id="PTHR32305:SF15">
    <property type="entry name" value="PROTEIN RHSA-RELATED"/>
    <property type="match status" value="1"/>
</dbReference>
<dbReference type="NCBIfam" id="TIGR03696">
    <property type="entry name" value="Rhs_assc_core"/>
    <property type="match status" value="1"/>
</dbReference>
<feature type="compositionally biased region" description="Pro residues" evidence="2">
    <location>
        <begin position="1285"/>
        <end position="1295"/>
    </location>
</feature>
<evidence type="ECO:0000313" key="4">
    <source>
        <dbReference type="EMBL" id="ANI12765.1"/>
    </source>
</evidence>
<dbReference type="Proteomes" id="UP000077748">
    <property type="component" value="Chromosome"/>
</dbReference>
<dbReference type="InterPro" id="IPR056823">
    <property type="entry name" value="TEN-like_YD-shell"/>
</dbReference>
<feature type="domain" description="Teneurin-like YD-shell" evidence="3">
    <location>
        <begin position="943"/>
        <end position="1231"/>
    </location>
</feature>
<evidence type="ECO:0000313" key="5">
    <source>
        <dbReference type="Proteomes" id="UP000077748"/>
    </source>
</evidence>
<dbReference type="InterPro" id="IPR022385">
    <property type="entry name" value="Rhs_assc_core"/>
</dbReference>
<evidence type="ECO:0000259" key="3">
    <source>
        <dbReference type="Pfam" id="PF25023"/>
    </source>
</evidence>
<accession>A0A1A9K5A1</accession>
<organism evidence="4 5">
    <name type="scientific">Pseudomonas citronellolis</name>
    <dbReference type="NCBI Taxonomy" id="53408"/>
    <lineage>
        <taxon>Bacteria</taxon>
        <taxon>Pseudomonadati</taxon>
        <taxon>Pseudomonadota</taxon>
        <taxon>Gammaproteobacteria</taxon>
        <taxon>Pseudomonadales</taxon>
        <taxon>Pseudomonadaceae</taxon>
        <taxon>Pseudomonas</taxon>
    </lineage>
</organism>
<dbReference type="InterPro" id="IPR031325">
    <property type="entry name" value="RHS_repeat"/>
</dbReference>
<keyword evidence="1" id="KW-0677">Repeat</keyword>
<sequence>MKRKVVARIGRSLGVGLLAWVAGWVQAAPGLDHQYRGPHYNTEALQLDVLDLQVQALGGPIRLLRSWKNGRWEWNERWADLTVLGPAKADAPQGAADPVNADRPYAVIRGGQSYLRATSTVQGQDVSFHNLPRRTLTALQRGLAGYRWQDVQGNRIDYDAQGRMTGYQDRNGLQTRLVRDAQGRIVGVEDHHGERVLDLTYVGDQLSGIRDYSGREVKYEYSGDRLAAVTDVLGQRWEYHYDGNGLAGYTDPLGQRTTYVLGKKDSVQEVRWADGRKLQYSYGYDRAQGLFHVRQVDQGGLVREQWYDRLGHRVRQAENGETLFSRQYQLSDRSSNVGKVAEAYQLTGKSLALSREISRRQGRSPSPYVAQMIEQDAQGQRTTTEYNRYNQVIRIQYANGSEIRNSYDPATRQLSERIDERGIVTRYRYDGKGNLIERIDAADSPQASRTTYVYDSHGQLIEEHRPGSGDTPAATWKYQYDGKGNRSQTLDPLGHASTSTHDVLGNVLSLTNALGQTWSSTYDAAGNLTSLSTPLQQTLTHHYDALGQRIKSVAPNGGERLSEYNAAGLPTSLTDAVNARTRFEYDASQRLVALIDPLGHTRRRGYDARGRLLSERDAADNLTQYQYDKERLVGIDYPTYRERFDYDARERLKRQRREYPVDGETREQTEHYRYLADGLLEQWLDAAGNPTDNQYDALGRLVESRDAEGGITRYAYDARGNLVQVTDPTGRSTRFRYDARDALVAEIKPGDADTPPTERHYLYDAAGNLSQVITPDGRISRYQYDAANRLVQARHFSNAGQAETDRAERTTTYRYSALNRLQSYEDEDSQALYEHDALGRVIRLTVTYKTASPVFSKSIAYSYDANGRKVSYSTPEQQTYSYRYSVHGQLDGLSIPGEGSISWQNFNWQKPQTVLYPGGNALRSVHDGLLRYTQRNLDDLAGNPIQRQHYQYDAAGNITAIDTQTGEQRYGYDKLYRLTEAHYPSGDSRNDEAYAYDGVGNRLDAKADKAELDIGRWQYNAHNQLLSHDGIGYRYNADGHLIEKGALQSDGSLIQSGAIDHWRYRYDSRERLVEVEKNGQPLARYRYNPLGQRISKTLLPSEKTTYYFYSEEGLVGVYDAQGNLEQEYAYDPTAPWMSQPLFTRAQRRDTQAWSVSYFGTSHLGTPEVAFEKSGEVTWRARTQAFGETRITLNTIDNALRFPGQYFDAETGLYQNYFRDYDPRLGRYIESDPEKLNGGSNYYDYSLQSPLRYYDLLGRSPKPPVFIDPETGRPIDIKPVPNYPETRPPPPIPKNAPRPGRGCLSTYGLCNSACVARCGKNWILTGLCMSGCLVMYVICEGGKDGGE</sequence>
<name>A0A1A9K5A1_9PSED</name>
<feature type="region of interest" description="Disordered" evidence="2">
    <location>
        <begin position="1275"/>
        <end position="1296"/>
    </location>
</feature>
<proteinExistence type="predicted"/>
<dbReference type="Pfam" id="PF25023">
    <property type="entry name" value="TEN_YD-shell"/>
    <property type="match status" value="2"/>
</dbReference>
<dbReference type="PANTHER" id="PTHR32305">
    <property type="match status" value="1"/>
</dbReference>
<dbReference type="InterPro" id="IPR050708">
    <property type="entry name" value="T6SS_VgrG/RHS"/>
</dbReference>
<evidence type="ECO:0000256" key="2">
    <source>
        <dbReference type="SAM" id="MobiDB-lite"/>
    </source>
</evidence>
<dbReference type="Pfam" id="PF05593">
    <property type="entry name" value="RHS_repeat"/>
    <property type="match status" value="4"/>
</dbReference>
<dbReference type="RefSeq" id="WP_064581668.1">
    <property type="nucleotide sequence ID" value="NZ_CP015878.1"/>
</dbReference>
<dbReference type="EMBL" id="CP015878">
    <property type="protein sequence ID" value="ANI12765.1"/>
    <property type="molecule type" value="Genomic_DNA"/>
</dbReference>
<protein>
    <recommendedName>
        <fullName evidence="3">Teneurin-like YD-shell domain-containing protein</fullName>
    </recommendedName>
</protein>
<feature type="domain" description="Teneurin-like YD-shell" evidence="3">
    <location>
        <begin position="376"/>
        <end position="557"/>
    </location>
</feature>
<dbReference type="NCBIfam" id="TIGR01643">
    <property type="entry name" value="YD_repeat_2x"/>
    <property type="match status" value="11"/>
</dbReference>
<dbReference type="InterPro" id="IPR006530">
    <property type="entry name" value="YD"/>
</dbReference>
<reference evidence="4 5" key="1">
    <citation type="submission" date="2016-05" db="EMBL/GenBank/DDBJ databases">
        <title>Genome Sequence of Pseudomonas citronellolis Strain SJTE-3, an Estrogens and Persistent Organic Pollutants degradation strain.</title>
        <authorList>
            <person name="Liang R."/>
        </authorList>
    </citation>
    <scope>NUCLEOTIDE SEQUENCE [LARGE SCALE GENOMIC DNA]</scope>
    <source>
        <strain evidence="4 5">SJTE-3</strain>
    </source>
</reference>